<protein>
    <submittedName>
        <fullName evidence="6">LacI family transcriptional regulator</fullName>
    </submittedName>
</protein>
<dbReference type="AlphaFoldDB" id="A0A1E7JWG4"/>
<dbReference type="InterPro" id="IPR046335">
    <property type="entry name" value="LacI/GalR-like_sensor"/>
</dbReference>
<sequence>MSSDTEPAATEARRRSSTRSVTLRDVAQRAGVSSQTVSRVLRIPDEVAPHTRARVEAAVRECGYVPNLAARNLASNRSRIVATVIPSLSASVFSETLTGLSAVLASEGYQVLLGYTDYDDEREEQLIRSLLGRRPDGFFMTGVIHREAVVTMLRASDVPVVETWDWTDTPIDALVGFSNEDAMYEMVSFLHGAGYRAPCFVGSLVHGDHRSRRRLDGYLRAAETYWPGTEPRVIDASEHPLSLESGGPLLELAGRLHPEADVLVFATDIYANGALLAAQSRGIRVPEDIAVTGFGDFELSRLLGPGLTTVALPNQSIGREAAALLLDRMRGTEPPSRDVDLGFEIRRRGSA</sequence>
<name>A0A1E7JWG4_9ACTN</name>
<dbReference type="RefSeq" id="WP_070198615.1">
    <property type="nucleotide sequence ID" value="NZ_LJGU01000149.1"/>
</dbReference>
<evidence type="ECO:0000259" key="5">
    <source>
        <dbReference type="PROSITE" id="PS50932"/>
    </source>
</evidence>
<dbReference type="STRING" id="1075402.AN216_23050"/>
<dbReference type="PANTHER" id="PTHR30146:SF33">
    <property type="entry name" value="TRANSCRIPTIONAL REGULATOR"/>
    <property type="match status" value="1"/>
</dbReference>
<dbReference type="Pfam" id="PF13377">
    <property type="entry name" value="Peripla_BP_3"/>
    <property type="match status" value="1"/>
</dbReference>
<evidence type="ECO:0000256" key="1">
    <source>
        <dbReference type="ARBA" id="ARBA00023015"/>
    </source>
</evidence>
<gene>
    <name evidence="6" type="ORF">AN216_23050</name>
</gene>
<proteinExistence type="predicted"/>
<dbReference type="EMBL" id="LJGU01000149">
    <property type="protein sequence ID" value="OEU96001.1"/>
    <property type="molecule type" value="Genomic_DNA"/>
</dbReference>
<dbReference type="GO" id="GO:0003700">
    <property type="term" value="F:DNA-binding transcription factor activity"/>
    <property type="evidence" value="ECO:0007669"/>
    <property type="project" value="TreeGrafter"/>
</dbReference>
<keyword evidence="2" id="KW-0238">DNA-binding</keyword>
<evidence type="ECO:0000256" key="2">
    <source>
        <dbReference type="ARBA" id="ARBA00023125"/>
    </source>
</evidence>
<dbReference type="SUPFAM" id="SSF47413">
    <property type="entry name" value="lambda repressor-like DNA-binding domains"/>
    <property type="match status" value="1"/>
</dbReference>
<evidence type="ECO:0000313" key="7">
    <source>
        <dbReference type="Proteomes" id="UP000176101"/>
    </source>
</evidence>
<dbReference type="PROSITE" id="PS50932">
    <property type="entry name" value="HTH_LACI_2"/>
    <property type="match status" value="1"/>
</dbReference>
<evidence type="ECO:0000256" key="4">
    <source>
        <dbReference type="SAM" id="MobiDB-lite"/>
    </source>
</evidence>
<dbReference type="CDD" id="cd01575">
    <property type="entry name" value="PBP1_GntR"/>
    <property type="match status" value="1"/>
</dbReference>
<reference evidence="6 7" key="1">
    <citation type="journal article" date="2016" name="Front. Microbiol.">
        <title>Comparative Genomics Analysis of Streptomyces Species Reveals Their Adaptation to the Marine Environment and Their Diversity at the Genomic Level.</title>
        <authorList>
            <person name="Tian X."/>
            <person name="Zhang Z."/>
            <person name="Yang T."/>
            <person name="Chen M."/>
            <person name="Li J."/>
            <person name="Chen F."/>
            <person name="Yang J."/>
            <person name="Li W."/>
            <person name="Zhang B."/>
            <person name="Zhang Z."/>
            <person name="Wu J."/>
            <person name="Zhang C."/>
            <person name="Long L."/>
            <person name="Xiao J."/>
        </authorList>
    </citation>
    <scope>NUCLEOTIDE SEQUENCE [LARGE SCALE GENOMIC DNA]</scope>
    <source>
        <strain evidence="6 7">SCSIO 02100</strain>
    </source>
</reference>
<dbReference type="Gene3D" id="1.10.260.40">
    <property type="entry name" value="lambda repressor-like DNA-binding domains"/>
    <property type="match status" value="1"/>
</dbReference>
<dbReference type="SMART" id="SM00354">
    <property type="entry name" value="HTH_LACI"/>
    <property type="match status" value="1"/>
</dbReference>
<keyword evidence="1" id="KW-0805">Transcription regulation</keyword>
<accession>A0A1E7JWG4</accession>
<feature type="domain" description="HTH lacI-type" evidence="5">
    <location>
        <begin position="21"/>
        <end position="75"/>
    </location>
</feature>
<dbReference type="PROSITE" id="PS00356">
    <property type="entry name" value="HTH_LACI_1"/>
    <property type="match status" value="1"/>
</dbReference>
<dbReference type="GO" id="GO:0000976">
    <property type="term" value="F:transcription cis-regulatory region binding"/>
    <property type="evidence" value="ECO:0007669"/>
    <property type="project" value="TreeGrafter"/>
</dbReference>
<dbReference type="InterPro" id="IPR028082">
    <property type="entry name" value="Peripla_BP_I"/>
</dbReference>
<keyword evidence="7" id="KW-1185">Reference proteome</keyword>
<organism evidence="6 7">
    <name type="scientific">Streptomyces oceani</name>
    <dbReference type="NCBI Taxonomy" id="1075402"/>
    <lineage>
        <taxon>Bacteria</taxon>
        <taxon>Bacillati</taxon>
        <taxon>Actinomycetota</taxon>
        <taxon>Actinomycetes</taxon>
        <taxon>Kitasatosporales</taxon>
        <taxon>Streptomycetaceae</taxon>
        <taxon>Streptomyces</taxon>
    </lineage>
</organism>
<evidence type="ECO:0000313" key="6">
    <source>
        <dbReference type="EMBL" id="OEU96001.1"/>
    </source>
</evidence>
<feature type="region of interest" description="Disordered" evidence="4">
    <location>
        <begin position="1"/>
        <end position="25"/>
    </location>
</feature>
<dbReference type="SUPFAM" id="SSF53822">
    <property type="entry name" value="Periplasmic binding protein-like I"/>
    <property type="match status" value="1"/>
</dbReference>
<dbReference type="PANTHER" id="PTHR30146">
    <property type="entry name" value="LACI-RELATED TRANSCRIPTIONAL REPRESSOR"/>
    <property type="match status" value="1"/>
</dbReference>
<dbReference type="Proteomes" id="UP000176101">
    <property type="component" value="Unassembled WGS sequence"/>
</dbReference>
<keyword evidence="3" id="KW-0804">Transcription</keyword>
<dbReference type="Gene3D" id="3.40.50.2300">
    <property type="match status" value="2"/>
</dbReference>
<comment type="caution">
    <text evidence="6">The sequence shown here is derived from an EMBL/GenBank/DDBJ whole genome shotgun (WGS) entry which is preliminary data.</text>
</comment>
<evidence type="ECO:0000256" key="3">
    <source>
        <dbReference type="ARBA" id="ARBA00023163"/>
    </source>
</evidence>
<dbReference type="PATRIC" id="fig|1075402.3.peg.830"/>
<dbReference type="CDD" id="cd01392">
    <property type="entry name" value="HTH_LacI"/>
    <property type="match status" value="1"/>
</dbReference>
<dbReference type="OrthoDB" id="3467214at2"/>
<dbReference type="InterPro" id="IPR000843">
    <property type="entry name" value="HTH_LacI"/>
</dbReference>
<dbReference type="InterPro" id="IPR010982">
    <property type="entry name" value="Lambda_DNA-bd_dom_sf"/>
</dbReference>
<dbReference type="Pfam" id="PF00356">
    <property type="entry name" value="LacI"/>
    <property type="match status" value="1"/>
</dbReference>